<evidence type="ECO:0000313" key="3">
    <source>
        <dbReference type="Proteomes" id="UP001597368"/>
    </source>
</evidence>
<evidence type="ECO:0000256" key="1">
    <source>
        <dbReference type="ARBA" id="ARBA00023002"/>
    </source>
</evidence>
<sequence length="383" mass="41775">MPPPVVIVGAGSAGLATAAMLRRNDVDAVILERGDSVASSWRSRHEELRLNTVRCMSDLPGLRIPRSAGRWVARDDYVAYLHEFARRLRLDVRTGVAVQRVDRFPAGWRVATSAGDYETDHVIIASGHDRVPRLPGLPGQEQYAGPVVHVAELRRAADLEGLRVLLIGAGNSGVEIAGHLVDAGVDSLWVSVRTPPNILPREIAGLPLHPVTPWLRILPERLRDAAARSVARLAFGDLSRYGLSAPALGPYARMRTTGVTVAVDQGFVGHLKAGRLEIVPEISRFEGQDVVLRDDRRVRPDLVLAATGYRPGLEPLVGHLRVLNAEGLPAAGSPPGLWFIGYRTAIEGNLRQHPIEARRIARAIARARSRTRERHLAGVEQGR</sequence>
<dbReference type="RefSeq" id="WP_379573327.1">
    <property type="nucleotide sequence ID" value="NZ_JBHUFV010000026.1"/>
</dbReference>
<dbReference type="SUPFAM" id="SSF51905">
    <property type="entry name" value="FAD/NAD(P)-binding domain"/>
    <property type="match status" value="2"/>
</dbReference>
<dbReference type="Proteomes" id="UP001597368">
    <property type="component" value="Unassembled WGS sequence"/>
</dbReference>
<dbReference type="PANTHER" id="PTHR43539">
    <property type="entry name" value="FLAVIN-BINDING MONOOXYGENASE-LIKE PROTEIN (AFU_ORTHOLOGUE AFUA_4G09220)"/>
    <property type="match status" value="1"/>
</dbReference>
<dbReference type="EMBL" id="JBHUFV010000026">
    <property type="protein sequence ID" value="MFD1933284.1"/>
    <property type="molecule type" value="Genomic_DNA"/>
</dbReference>
<dbReference type="Pfam" id="PF13738">
    <property type="entry name" value="Pyr_redox_3"/>
    <property type="match status" value="1"/>
</dbReference>
<dbReference type="GO" id="GO:0004497">
    <property type="term" value="F:monooxygenase activity"/>
    <property type="evidence" value="ECO:0007669"/>
    <property type="project" value="UniProtKB-KW"/>
</dbReference>
<dbReference type="InterPro" id="IPR036188">
    <property type="entry name" value="FAD/NAD-bd_sf"/>
</dbReference>
<reference evidence="3" key="1">
    <citation type="journal article" date="2019" name="Int. J. Syst. Evol. Microbiol.">
        <title>The Global Catalogue of Microorganisms (GCM) 10K type strain sequencing project: providing services to taxonomists for standard genome sequencing and annotation.</title>
        <authorList>
            <consortium name="The Broad Institute Genomics Platform"/>
            <consortium name="The Broad Institute Genome Sequencing Center for Infectious Disease"/>
            <person name="Wu L."/>
            <person name="Ma J."/>
        </authorList>
    </citation>
    <scope>NUCLEOTIDE SEQUENCE [LARGE SCALE GENOMIC DNA]</scope>
    <source>
        <strain evidence="3">ICMP 6774ER</strain>
    </source>
</reference>
<dbReference type="InterPro" id="IPR050982">
    <property type="entry name" value="Auxin_biosynth/cation_transpt"/>
</dbReference>
<gene>
    <name evidence="2" type="ORF">ACFSKW_17575</name>
</gene>
<accession>A0ABW4SYB6</accession>
<organism evidence="2 3">
    <name type="scientific">Nonomuraea mangrovi</name>
    <dbReference type="NCBI Taxonomy" id="2316207"/>
    <lineage>
        <taxon>Bacteria</taxon>
        <taxon>Bacillati</taxon>
        <taxon>Actinomycetota</taxon>
        <taxon>Actinomycetes</taxon>
        <taxon>Streptosporangiales</taxon>
        <taxon>Streptosporangiaceae</taxon>
        <taxon>Nonomuraea</taxon>
    </lineage>
</organism>
<keyword evidence="2" id="KW-0503">Monooxygenase</keyword>
<proteinExistence type="predicted"/>
<dbReference type="PRINTS" id="PR00469">
    <property type="entry name" value="PNDRDTASEII"/>
</dbReference>
<dbReference type="EC" id="1.14.13.-" evidence="2"/>
<comment type="caution">
    <text evidence="2">The sequence shown here is derived from an EMBL/GenBank/DDBJ whole genome shotgun (WGS) entry which is preliminary data.</text>
</comment>
<dbReference type="PRINTS" id="PR00368">
    <property type="entry name" value="FADPNR"/>
</dbReference>
<evidence type="ECO:0000313" key="2">
    <source>
        <dbReference type="EMBL" id="MFD1933284.1"/>
    </source>
</evidence>
<keyword evidence="1 2" id="KW-0560">Oxidoreductase</keyword>
<dbReference type="PANTHER" id="PTHR43539:SF78">
    <property type="entry name" value="FLAVIN-CONTAINING MONOOXYGENASE"/>
    <property type="match status" value="1"/>
</dbReference>
<protein>
    <submittedName>
        <fullName evidence="2">Flavin-containing monooxygenase</fullName>
        <ecNumber evidence="2">1.14.13.-</ecNumber>
    </submittedName>
</protein>
<name>A0ABW4SYB6_9ACTN</name>
<keyword evidence="3" id="KW-1185">Reference proteome</keyword>
<dbReference type="Gene3D" id="3.50.50.60">
    <property type="entry name" value="FAD/NAD(P)-binding domain"/>
    <property type="match status" value="1"/>
</dbReference>